<gene>
    <name evidence="1" type="ORF">Rcae01_00440</name>
</gene>
<accession>A0ABP9VK84</accession>
<organism evidence="1 2">
    <name type="scientific">Novipirellula caenicola</name>
    <dbReference type="NCBI Taxonomy" id="1536901"/>
    <lineage>
        <taxon>Bacteria</taxon>
        <taxon>Pseudomonadati</taxon>
        <taxon>Planctomycetota</taxon>
        <taxon>Planctomycetia</taxon>
        <taxon>Pirellulales</taxon>
        <taxon>Pirellulaceae</taxon>
        <taxon>Novipirellula</taxon>
    </lineage>
</organism>
<reference evidence="1 2" key="1">
    <citation type="submission" date="2024-02" db="EMBL/GenBank/DDBJ databases">
        <title>Rhodopirellula caenicola NBRC 110016.</title>
        <authorList>
            <person name="Ichikawa N."/>
            <person name="Katano-Makiyama Y."/>
            <person name="Hidaka K."/>
        </authorList>
    </citation>
    <scope>NUCLEOTIDE SEQUENCE [LARGE SCALE GENOMIC DNA]</scope>
    <source>
        <strain evidence="1 2">NBRC 110016</strain>
    </source>
</reference>
<keyword evidence="2" id="KW-1185">Reference proteome</keyword>
<dbReference type="Proteomes" id="UP001416858">
    <property type="component" value="Unassembled WGS sequence"/>
</dbReference>
<name>A0ABP9VK84_9BACT</name>
<dbReference type="EMBL" id="BAABRO010000001">
    <property type="protein sequence ID" value="GAA5505000.1"/>
    <property type="molecule type" value="Genomic_DNA"/>
</dbReference>
<proteinExistence type="predicted"/>
<protein>
    <submittedName>
        <fullName evidence="1">Uncharacterized protein</fullName>
    </submittedName>
</protein>
<comment type="caution">
    <text evidence="1">The sequence shown here is derived from an EMBL/GenBank/DDBJ whole genome shotgun (WGS) entry which is preliminary data.</text>
</comment>
<evidence type="ECO:0000313" key="1">
    <source>
        <dbReference type="EMBL" id="GAA5505000.1"/>
    </source>
</evidence>
<sequence length="178" mass="20665">MFSCWCFPIHGELTRIKWSLRVTELPNPYQPPPSVDEAPPSWWQRIRNWFQPGTAARYEVGYEASLLEFLRGRCLFFEGVVFFVDREDRSILHAAIALRVDDPGLVDRSCDEVIRVLEIFFRYYPDIEKGVAGRQLCIRFLRLYTDFDDEVRERTIIGTLPLARATHAVHDSANAVAD</sequence>
<evidence type="ECO:0000313" key="2">
    <source>
        <dbReference type="Proteomes" id="UP001416858"/>
    </source>
</evidence>